<organism evidence="3 4">
    <name type="scientific">Faecalicatena fissicatena</name>
    <dbReference type="NCBI Taxonomy" id="290055"/>
    <lineage>
        <taxon>Bacteria</taxon>
        <taxon>Bacillati</taxon>
        <taxon>Bacillota</taxon>
        <taxon>Clostridia</taxon>
        <taxon>Lachnospirales</taxon>
        <taxon>Lachnospiraceae</taxon>
        <taxon>Faecalicatena</taxon>
    </lineage>
</organism>
<keyword evidence="2" id="KW-0812">Transmembrane</keyword>
<protein>
    <recommendedName>
        <fullName evidence="5">Zinc ribbon domain-containing protein</fullName>
    </recommendedName>
</protein>
<proteinExistence type="predicted"/>
<evidence type="ECO:0000256" key="1">
    <source>
        <dbReference type="SAM" id="MobiDB-lite"/>
    </source>
</evidence>
<dbReference type="RefSeq" id="WP_191493365.1">
    <property type="nucleotide sequence ID" value="NZ_JACLYY010000007.1"/>
</dbReference>
<feature type="region of interest" description="Disordered" evidence="1">
    <location>
        <begin position="54"/>
        <end position="109"/>
    </location>
</feature>
<sequence length="391" mass="42612">MFFRERCSLCGGKLDSNNICTECGLDNNKSEKHYHVNQSSCDGQPLTHVHTKSEYYSGSADRDTRRKSGAGAGGAGRAASEAERTQSGTGRSQAGRTQSRGGVQRTWGTRGRSGYYNTYTAQEGRARRARGKKIAIVIIILVVLIAVVPPLLGEYISQKEYESNSYSSYDYSYSDDYEYDPYAYVTREIPAEGESYSQQFSQGDYVVGVHIPEGTYVADSSGEDYISLSVDDSENGIYLYESLDADTTQVDDIRLYTGAVVTVSGDGYLTLSADNAQTGQMGGQANPLTESVSIRGGQTVTAGDDFPAGVYDIRAASGYGSPEITVYDEDGNELQTLYIWISDSSVTESSYLNAVLPEGTVIVNADEDLDLELTPSQTIGSEDYMSYYQYD</sequence>
<feature type="transmembrane region" description="Helical" evidence="2">
    <location>
        <begin position="134"/>
        <end position="152"/>
    </location>
</feature>
<keyword evidence="2" id="KW-1133">Transmembrane helix</keyword>
<evidence type="ECO:0000256" key="2">
    <source>
        <dbReference type="SAM" id="Phobius"/>
    </source>
</evidence>
<feature type="compositionally biased region" description="Polar residues" evidence="1">
    <location>
        <begin position="85"/>
        <end position="101"/>
    </location>
</feature>
<accession>A0ABS2E9E7</accession>
<dbReference type="Proteomes" id="UP000716906">
    <property type="component" value="Unassembled WGS sequence"/>
</dbReference>
<dbReference type="EMBL" id="JACLYY010000007">
    <property type="protein sequence ID" value="MBM6738230.1"/>
    <property type="molecule type" value="Genomic_DNA"/>
</dbReference>
<keyword evidence="4" id="KW-1185">Reference proteome</keyword>
<reference evidence="3 4" key="1">
    <citation type="journal article" date="2021" name="Sci. Rep.">
        <title>The distribution of antibiotic resistance genes in chicken gut microbiota commensals.</title>
        <authorList>
            <person name="Juricova H."/>
            <person name="Matiasovicova J."/>
            <person name="Kubasova T."/>
            <person name="Cejkova D."/>
            <person name="Rychlik I."/>
        </authorList>
    </citation>
    <scope>NUCLEOTIDE SEQUENCE [LARGE SCALE GENOMIC DNA]</scope>
    <source>
        <strain evidence="3 4">An773</strain>
    </source>
</reference>
<evidence type="ECO:0000313" key="4">
    <source>
        <dbReference type="Proteomes" id="UP000716906"/>
    </source>
</evidence>
<evidence type="ECO:0000313" key="3">
    <source>
        <dbReference type="EMBL" id="MBM6738230.1"/>
    </source>
</evidence>
<gene>
    <name evidence="3" type="ORF">H7U36_08985</name>
</gene>
<comment type="caution">
    <text evidence="3">The sequence shown here is derived from an EMBL/GenBank/DDBJ whole genome shotgun (WGS) entry which is preliminary data.</text>
</comment>
<name>A0ABS2E9E7_9FIRM</name>
<keyword evidence="2" id="KW-0472">Membrane</keyword>
<evidence type="ECO:0008006" key="5">
    <source>
        <dbReference type="Google" id="ProtNLM"/>
    </source>
</evidence>